<dbReference type="AlphaFoldDB" id="A0A9P5EJ72"/>
<gene>
    <name evidence="2" type="ORF">CGCSCA2_v011929</name>
</gene>
<dbReference type="Proteomes" id="UP000711996">
    <property type="component" value="Unassembled WGS sequence"/>
</dbReference>
<proteinExistence type="predicted"/>
<protein>
    <submittedName>
        <fullName evidence="2">Uncharacterized protein</fullName>
    </submittedName>
</protein>
<accession>A0A9P5EJ72</accession>
<organism evidence="2 3">
    <name type="scientific">Colletotrichum siamense</name>
    <name type="common">Anthracnose fungus</name>
    <dbReference type="NCBI Taxonomy" id="690259"/>
    <lineage>
        <taxon>Eukaryota</taxon>
        <taxon>Fungi</taxon>
        <taxon>Dikarya</taxon>
        <taxon>Ascomycota</taxon>
        <taxon>Pezizomycotina</taxon>
        <taxon>Sordariomycetes</taxon>
        <taxon>Hypocreomycetidae</taxon>
        <taxon>Glomerellales</taxon>
        <taxon>Glomerellaceae</taxon>
        <taxon>Colletotrichum</taxon>
        <taxon>Colletotrichum gloeosporioides species complex</taxon>
    </lineage>
</organism>
<evidence type="ECO:0000256" key="1">
    <source>
        <dbReference type="SAM" id="MobiDB-lite"/>
    </source>
</evidence>
<keyword evidence="3" id="KW-1185">Reference proteome</keyword>
<comment type="caution">
    <text evidence="2">The sequence shown here is derived from an EMBL/GenBank/DDBJ whole genome shotgun (WGS) entry which is preliminary data.</text>
</comment>
<feature type="region of interest" description="Disordered" evidence="1">
    <location>
        <begin position="24"/>
        <end position="60"/>
    </location>
</feature>
<dbReference type="EMBL" id="QPMT01000051">
    <property type="protein sequence ID" value="KAF4849360.1"/>
    <property type="molecule type" value="Genomic_DNA"/>
</dbReference>
<evidence type="ECO:0000313" key="3">
    <source>
        <dbReference type="Proteomes" id="UP000711996"/>
    </source>
</evidence>
<reference evidence="2" key="1">
    <citation type="submission" date="2019-06" db="EMBL/GenBank/DDBJ databases">
        <authorList>
            <person name="Gan P."/>
            <person name="Shirasu K."/>
        </authorList>
    </citation>
    <scope>NUCLEOTIDE SEQUENCE [LARGE SCALE GENOMIC DNA]</scope>
    <source>
        <strain evidence="2">CAD2</strain>
    </source>
</reference>
<dbReference type="OrthoDB" id="4845420at2759"/>
<evidence type="ECO:0000313" key="2">
    <source>
        <dbReference type="EMBL" id="KAF4849360.1"/>
    </source>
</evidence>
<feature type="compositionally biased region" description="Low complexity" evidence="1">
    <location>
        <begin position="24"/>
        <end position="46"/>
    </location>
</feature>
<sequence>MSSTQVQLADLPRSGYCHSGCGSDAGSTTTTGTTTTDRATTTTDGGPFADDDNLSITSNSTTATTTSNGCLYSDNGSSKRATAGTNASNGGPFSDDPFCLMVYVDDEMTACEEHLNVIRQQREVLLQNDHLAARCAENIKRVEEELRRVAAFARECKVPWAYAFWGKNLGEDAKAARREREAKLRGLLSGVMYKFESARLRCERTRGMVGALRRALEALRERANEPWGVVSELRERQVEVYQYSDSKICIKVRHEGEPPRTEVLEAHKRGRGFWAEQKVLLIGVLEMERVLAFTATKCAVASREVRSVGEKGLDGMIWGVKRLVDAMKKKEASENGCETSLWGNLRAISWSRMRFW</sequence>
<name>A0A9P5EJ72_COLSI</name>